<dbReference type="Gene3D" id="2.40.320.10">
    <property type="entry name" value="Hypothetical Protein Pfu-838710-001"/>
    <property type="match status" value="1"/>
</dbReference>
<evidence type="ECO:0000313" key="3">
    <source>
        <dbReference type="Proteomes" id="UP000414233"/>
    </source>
</evidence>
<proteinExistence type="predicted"/>
<dbReference type="PROSITE" id="PS51707">
    <property type="entry name" value="CYTH"/>
    <property type="match status" value="1"/>
</dbReference>
<protein>
    <submittedName>
        <fullName evidence="2">Inorganic triphosphatase</fullName>
        <ecNumber evidence="2">3.6.1.25</ecNumber>
    </submittedName>
</protein>
<keyword evidence="3" id="KW-1185">Reference proteome</keyword>
<dbReference type="RefSeq" id="WP_150698710.1">
    <property type="nucleotide sequence ID" value="NZ_CABPRZ010000018.1"/>
</dbReference>
<dbReference type="InterPro" id="IPR023577">
    <property type="entry name" value="CYTH_domain"/>
</dbReference>
<dbReference type="Pfam" id="PF01928">
    <property type="entry name" value="CYTH"/>
    <property type="match status" value="1"/>
</dbReference>
<evidence type="ECO:0000313" key="2">
    <source>
        <dbReference type="EMBL" id="VVE38025.1"/>
    </source>
</evidence>
<gene>
    <name evidence="2" type="primary">ygiF</name>
    <name evidence="2" type="ORF">PTE30175_03908</name>
</gene>
<organism evidence="2 3">
    <name type="scientific">Pandoraea terrae</name>
    <dbReference type="NCBI Taxonomy" id="1537710"/>
    <lineage>
        <taxon>Bacteria</taxon>
        <taxon>Pseudomonadati</taxon>
        <taxon>Pseudomonadota</taxon>
        <taxon>Betaproteobacteria</taxon>
        <taxon>Burkholderiales</taxon>
        <taxon>Burkholderiaceae</taxon>
        <taxon>Pandoraea</taxon>
    </lineage>
</organism>
<dbReference type="Proteomes" id="UP000414233">
    <property type="component" value="Unassembled WGS sequence"/>
</dbReference>
<dbReference type="InterPro" id="IPR039013">
    <property type="entry name" value="YgiF"/>
</dbReference>
<dbReference type="SMART" id="SM01118">
    <property type="entry name" value="CYTH"/>
    <property type="match status" value="1"/>
</dbReference>
<dbReference type="SUPFAM" id="SSF55154">
    <property type="entry name" value="CYTH-like phosphatases"/>
    <property type="match status" value="1"/>
</dbReference>
<dbReference type="GO" id="GO:0050355">
    <property type="term" value="F:inorganic triphosphate phosphatase activity"/>
    <property type="evidence" value="ECO:0007669"/>
    <property type="project" value="UniProtKB-EC"/>
</dbReference>
<dbReference type="GO" id="GO:0046872">
    <property type="term" value="F:metal ion binding"/>
    <property type="evidence" value="ECO:0007669"/>
    <property type="project" value="TreeGrafter"/>
</dbReference>
<reference evidence="2 3" key="1">
    <citation type="submission" date="2019-08" db="EMBL/GenBank/DDBJ databases">
        <authorList>
            <person name="Peeters C."/>
        </authorList>
    </citation>
    <scope>NUCLEOTIDE SEQUENCE [LARGE SCALE GENOMIC DNA]</scope>
    <source>
        <strain evidence="2 3">LMG 30175</strain>
    </source>
</reference>
<dbReference type="PANTHER" id="PTHR39569:SF1">
    <property type="entry name" value="INORGANIC TRIPHOSPHATASE"/>
    <property type="match status" value="1"/>
</dbReference>
<dbReference type="EMBL" id="CABPRZ010000018">
    <property type="protein sequence ID" value="VVE38025.1"/>
    <property type="molecule type" value="Genomic_DNA"/>
</dbReference>
<sequence>MAIERELKLTLPGDLPARDADAIIAHLDALPGAEARGERHLINRYFDTPSLALSQARAALRLRHVSREGHPGQWLQTLKTAGDAGGGLHVRHEWEQAVAGEALELGKLANACDVPGVADMLRTQGAQLSPLFETNFHRRLWRYIAGDGTAVEIAFDRGVVAVEKDAQRHTEPLIELELELLEAPDGDQGGQGERVLHALGNELRQVFPALEANDISKAQRGYRLRERVSDQRGA</sequence>
<feature type="domain" description="CYTH" evidence="1">
    <location>
        <begin position="2"/>
        <end position="228"/>
    </location>
</feature>
<accession>A0A5E4XPF9</accession>
<dbReference type="PANTHER" id="PTHR39569">
    <property type="entry name" value="INORGANIC TRIPHOSPHATASE"/>
    <property type="match status" value="1"/>
</dbReference>
<dbReference type="EC" id="3.6.1.25" evidence="2"/>
<keyword evidence="2" id="KW-0378">Hydrolase</keyword>
<evidence type="ECO:0000259" key="1">
    <source>
        <dbReference type="PROSITE" id="PS51707"/>
    </source>
</evidence>
<name>A0A5E4XPF9_9BURK</name>
<dbReference type="OrthoDB" id="3034217at2"/>
<dbReference type="InterPro" id="IPR033469">
    <property type="entry name" value="CYTH-like_dom_sf"/>
</dbReference>
<dbReference type="AlphaFoldDB" id="A0A5E4XPF9"/>